<gene>
    <name evidence="1" type="ORF">R1sor_009995</name>
</gene>
<name>A0ABD3HYP9_9MARC</name>
<keyword evidence="2" id="KW-1185">Reference proteome</keyword>
<dbReference type="EMBL" id="JBJQOH010000002">
    <property type="protein sequence ID" value="KAL3695919.1"/>
    <property type="molecule type" value="Genomic_DNA"/>
</dbReference>
<evidence type="ECO:0000313" key="1">
    <source>
        <dbReference type="EMBL" id="KAL3695919.1"/>
    </source>
</evidence>
<dbReference type="AlphaFoldDB" id="A0ABD3HYP9"/>
<evidence type="ECO:0000313" key="2">
    <source>
        <dbReference type="Proteomes" id="UP001633002"/>
    </source>
</evidence>
<protein>
    <submittedName>
        <fullName evidence="1">Uncharacterized protein</fullName>
    </submittedName>
</protein>
<sequence>MESAMESEVEDLVEDWEYDVDEEGAMGLADWEELNSNRWYSEIPTITFPHSNKDGVESIGRTPLDQWQESLRNVRREIDIGGKTLHEVEAAAGRIKEGEVFTCFKEFDFCADCWCMMNMRSSVKFKTKSSMRVRVCRYGLPVRKKGVGKITEWPGESSSRNTASTDLQHVLGLLKIVRMKKEVMQRMKDRNVERDHRRSLQIKPINVSGEYDVPPANVLVYS</sequence>
<comment type="caution">
    <text evidence="1">The sequence shown here is derived from an EMBL/GenBank/DDBJ whole genome shotgun (WGS) entry which is preliminary data.</text>
</comment>
<accession>A0ABD3HYP9</accession>
<dbReference type="Proteomes" id="UP001633002">
    <property type="component" value="Unassembled WGS sequence"/>
</dbReference>
<reference evidence="1 2" key="1">
    <citation type="submission" date="2024-09" db="EMBL/GenBank/DDBJ databases">
        <title>Chromosome-scale assembly of Riccia sorocarpa.</title>
        <authorList>
            <person name="Paukszto L."/>
        </authorList>
    </citation>
    <scope>NUCLEOTIDE SEQUENCE [LARGE SCALE GENOMIC DNA]</scope>
    <source>
        <strain evidence="1">LP-2024</strain>
        <tissue evidence="1">Aerial parts of the thallus</tissue>
    </source>
</reference>
<proteinExistence type="predicted"/>
<organism evidence="1 2">
    <name type="scientific">Riccia sorocarpa</name>
    <dbReference type="NCBI Taxonomy" id="122646"/>
    <lineage>
        <taxon>Eukaryota</taxon>
        <taxon>Viridiplantae</taxon>
        <taxon>Streptophyta</taxon>
        <taxon>Embryophyta</taxon>
        <taxon>Marchantiophyta</taxon>
        <taxon>Marchantiopsida</taxon>
        <taxon>Marchantiidae</taxon>
        <taxon>Marchantiales</taxon>
        <taxon>Ricciaceae</taxon>
        <taxon>Riccia</taxon>
    </lineage>
</organism>